<organism evidence="3 4">
    <name type="scientific">Salipaludibacillus keqinensis</name>
    <dbReference type="NCBI Taxonomy" id="2045207"/>
    <lineage>
        <taxon>Bacteria</taxon>
        <taxon>Bacillati</taxon>
        <taxon>Bacillota</taxon>
        <taxon>Bacilli</taxon>
        <taxon>Bacillales</taxon>
        <taxon>Bacillaceae</taxon>
    </lineage>
</organism>
<comment type="subcellular location">
    <subcellularLocation>
        <location evidence="1">Spore core</location>
    </subcellularLocation>
</comment>
<dbReference type="HAMAP" id="MF_01506">
    <property type="entry name" value="Tlp"/>
    <property type="match status" value="1"/>
</dbReference>
<evidence type="ECO:0000256" key="1">
    <source>
        <dbReference type="HAMAP-Rule" id="MF_01506"/>
    </source>
</evidence>
<feature type="compositionally biased region" description="Basic and acidic residues" evidence="2">
    <location>
        <begin position="33"/>
        <end position="75"/>
    </location>
</feature>
<dbReference type="InterPro" id="IPR017524">
    <property type="entry name" value="SASP_thioredoxin-like"/>
</dbReference>
<dbReference type="NCBIfam" id="TIGR03090">
    <property type="entry name" value="SASP_tlp"/>
    <property type="match status" value="1"/>
</dbReference>
<sequence length="75" mass="8748">MAKKDDRSNNVERLQSMVENTEENIREAQSTMENEHLSEQDKQAIQAKNEKRNQSIEAFKNEIADEQGDRENGRI</sequence>
<proteinExistence type="evidence at transcript level"/>
<protein>
    <recommendedName>
        <fullName evidence="1">Small, acid-soluble spore protein Tlp</fullName>
    </recommendedName>
</protein>
<gene>
    <name evidence="1" type="primary">tlp</name>
    <name evidence="3" type="ORF">CR194_07045</name>
</gene>
<dbReference type="AlphaFoldDB" id="A0A323TJU4"/>
<dbReference type="Proteomes" id="UP000248214">
    <property type="component" value="Unassembled WGS sequence"/>
</dbReference>
<comment type="caution">
    <text evidence="3">The sequence shown here is derived from an EMBL/GenBank/DDBJ whole genome shotgun (WGS) entry which is preliminary data.</text>
</comment>
<evidence type="ECO:0000256" key="2">
    <source>
        <dbReference type="SAM" id="MobiDB-lite"/>
    </source>
</evidence>
<evidence type="ECO:0000313" key="4">
    <source>
        <dbReference type="Proteomes" id="UP000248214"/>
    </source>
</evidence>
<dbReference type="EMBL" id="PDOD01000001">
    <property type="protein sequence ID" value="PYZ95261.1"/>
    <property type="molecule type" value="Genomic_DNA"/>
</dbReference>
<evidence type="ECO:0000313" key="3">
    <source>
        <dbReference type="EMBL" id="PYZ95261.1"/>
    </source>
</evidence>
<accession>A0A323TJU4</accession>
<dbReference type="GO" id="GO:0030435">
    <property type="term" value="P:sporulation resulting in formation of a cellular spore"/>
    <property type="evidence" value="ECO:0007669"/>
    <property type="project" value="UniProtKB-KW"/>
</dbReference>
<comment type="similarity">
    <text evidence="1">Belongs to the Tlp family.</text>
</comment>
<comment type="induction">
    <text evidence="1">Expressed only in the forespore compartment of sporulating cells.</text>
</comment>
<dbReference type="OrthoDB" id="1799076at2"/>
<name>A0A323TJU4_9BACI</name>
<feature type="compositionally biased region" description="Basic and acidic residues" evidence="2">
    <location>
        <begin position="1"/>
        <end position="10"/>
    </location>
</feature>
<keyword evidence="4" id="KW-1185">Reference proteome</keyword>
<dbReference type="GO" id="GO:0030436">
    <property type="term" value="P:asexual sporulation"/>
    <property type="evidence" value="ECO:0007669"/>
    <property type="project" value="UniProtKB-UniRule"/>
</dbReference>
<reference evidence="3 4" key="1">
    <citation type="submission" date="2017-10" db="EMBL/GenBank/DDBJ databases">
        <title>Bacillus sp. nov., a halophilic bacterium isolated from a Keqin Lake.</title>
        <authorList>
            <person name="Wang H."/>
        </authorList>
    </citation>
    <scope>NUCLEOTIDE SEQUENCE [LARGE SCALE GENOMIC DNA]</scope>
    <source>
        <strain evidence="3 4">KQ-12</strain>
    </source>
</reference>
<feature type="region of interest" description="Disordered" evidence="2">
    <location>
        <begin position="1"/>
        <end position="75"/>
    </location>
</feature>
<dbReference type="RefSeq" id="WP_110608896.1">
    <property type="nucleotide sequence ID" value="NZ_PDOD01000001.1"/>
</dbReference>
<dbReference type="Pfam" id="PF19824">
    <property type="entry name" value="Tlp"/>
    <property type="match status" value="1"/>
</dbReference>
<keyword evidence="1" id="KW-0749">Sporulation</keyword>